<dbReference type="Proteomes" id="UP000502196">
    <property type="component" value="Chromosome"/>
</dbReference>
<sequence>MIRVEPLTFDEGTAIAVQIALPKTNLLAVTTATGYIMCGALDVSLLNTRLRNREIIAGRAVGVRTLEELLAAPLEQVTDAAAAVGWHPGISGRTAIALLLAREKASGKTV</sequence>
<dbReference type="SUPFAM" id="SSF102891">
    <property type="entry name" value="Hypothetical protein Ta1206"/>
    <property type="match status" value="1"/>
</dbReference>
<accession>A0A2K8N405</accession>
<keyword evidence="3" id="KW-1185">Reference proteome</keyword>
<dbReference type="EMBL" id="CP024955">
    <property type="protein sequence ID" value="ATY84201.1"/>
    <property type="molecule type" value="Genomic_DNA"/>
</dbReference>
<gene>
    <name evidence="2" type="ORF">COOX1_0910</name>
    <name evidence="1" type="ORF">CVV65_03925</name>
</gene>
<dbReference type="KEGG" id="kyr:CVV65_03925"/>
<dbReference type="InterPro" id="IPR014931">
    <property type="entry name" value="DUF1805"/>
</dbReference>
<evidence type="ECO:0000313" key="4">
    <source>
        <dbReference type="Proteomes" id="UP000502196"/>
    </source>
</evidence>
<dbReference type="EMBL" id="LR792683">
    <property type="protein sequence ID" value="CAB3391435.1"/>
    <property type="molecule type" value="Genomic_DNA"/>
</dbReference>
<reference evidence="1" key="2">
    <citation type="journal article" date="2018" name="Genome Announc.">
        <title>Complete Genome Sequence of Kyrpidia sp. Strain EA-1, a Thermophilic Knallgas Bacterium, Isolated from the Azores.</title>
        <authorList>
            <person name="Reiner J.E."/>
            <person name="Lapp C.J."/>
            <person name="Bunk B."/>
            <person name="Sproer C."/>
            <person name="Overmann J."/>
            <person name="Gescher J."/>
        </authorList>
    </citation>
    <scope>NUCLEOTIDE SEQUENCE</scope>
    <source>
        <strain evidence="1">EA-1</strain>
    </source>
</reference>
<evidence type="ECO:0000313" key="3">
    <source>
        <dbReference type="Proteomes" id="UP000231932"/>
    </source>
</evidence>
<protein>
    <submittedName>
        <fullName evidence="1">DUF1805 domain-containing protein</fullName>
    </submittedName>
</protein>
<evidence type="ECO:0000313" key="2">
    <source>
        <dbReference type="EMBL" id="CAB3391435.1"/>
    </source>
</evidence>
<reference evidence="2 4" key="3">
    <citation type="submission" date="2020-04" db="EMBL/GenBank/DDBJ databases">
        <authorList>
            <person name="Hogendoorn C."/>
        </authorList>
    </citation>
    <scope>NUCLEOTIDE SEQUENCE [LARGE SCALE GENOMIC DNA]</scope>
    <source>
        <strain evidence="2">COOX1</strain>
    </source>
</reference>
<dbReference type="Gene3D" id="3.30.1980.10">
    <property type="entry name" value="Hypothetical protein YunC"/>
    <property type="match status" value="1"/>
</dbReference>
<dbReference type="RefSeq" id="WP_100667029.1">
    <property type="nucleotide sequence ID" value="NZ_CP024955.1"/>
</dbReference>
<name>A0A2K8N405_9BACL</name>
<dbReference type="OrthoDB" id="2641826at2"/>
<organism evidence="1 3">
    <name type="scientific">Kyrpidia spormannii</name>
    <dbReference type="NCBI Taxonomy" id="2055160"/>
    <lineage>
        <taxon>Bacteria</taxon>
        <taxon>Bacillati</taxon>
        <taxon>Bacillota</taxon>
        <taxon>Bacilli</taxon>
        <taxon>Bacillales</taxon>
        <taxon>Alicyclobacillaceae</taxon>
        <taxon>Kyrpidia</taxon>
    </lineage>
</organism>
<reference evidence="3" key="1">
    <citation type="submission" date="2017-11" db="EMBL/GenBank/DDBJ databases">
        <title>Complete Genome Sequence of Kyrpidia sp. Strain EA-1, a thermophilic, hydrogen-oxidizing Bacterium, isolated from the Azores.</title>
        <authorList>
            <person name="Reiner J.E."/>
            <person name="Lapp C.J."/>
            <person name="Bunk B."/>
            <person name="Gescher J."/>
        </authorList>
    </citation>
    <scope>NUCLEOTIDE SEQUENCE [LARGE SCALE GENOMIC DNA]</scope>
    <source>
        <strain evidence="3">EA-1</strain>
    </source>
</reference>
<dbReference type="AlphaFoldDB" id="A0A2K8N405"/>
<proteinExistence type="predicted"/>
<dbReference type="Pfam" id="PF08827">
    <property type="entry name" value="DUF1805"/>
    <property type="match status" value="1"/>
</dbReference>
<dbReference type="Proteomes" id="UP000231932">
    <property type="component" value="Chromosome"/>
</dbReference>
<evidence type="ECO:0000313" key="1">
    <source>
        <dbReference type="EMBL" id="ATY84201.1"/>
    </source>
</evidence>
<dbReference type="InterPro" id="IPR036493">
    <property type="entry name" value="YunC_sf"/>
</dbReference>